<organism evidence="2 3">
    <name type="scientific">Sulfobacillus benefaciens</name>
    <dbReference type="NCBI Taxonomy" id="453960"/>
    <lineage>
        <taxon>Bacteria</taxon>
        <taxon>Bacillati</taxon>
        <taxon>Bacillota</taxon>
        <taxon>Clostridia</taxon>
        <taxon>Eubacteriales</taxon>
        <taxon>Clostridiales Family XVII. Incertae Sedis</taxon>
        <taxon>Sulfobacillus</taxon>
    </lineage>
</organism>
<protein>
    <submittedName>
        <fullName evidence="2">Stage V sporulation protein R</fullName>
    </submittedName>
</protein>
<dbReference type="Proteomes" id="UP000242699">
    <property type="component" value="Unassembled WGS sequence"/>
</dbReference>
<sequence>MLTQTKLEILIKEILPLAQRAGLECPHIHFELVDAQDIHALASYHGLPVRYAHWSFGKTFGRLKTAYDYRMSQIYELVINARPFYAFIDRSSTDAQALLIVAHVLAHVDYFSHSRLFSTTTPNILHQSSWRSRRIADLGRIYGNNAVESLLDAAWVLGDHVGRIGGHKEPAGDPSDILGFVAINSRVLEEWERQVLLMVRDESRYFWPQRLSKINNEGYATFWHTRLTRELSPGTEITWQIAHLNSRLLATTPPRLNPYALGARIYERLYQQHGITQVMAARNLLDDAGLIRIGLDEHVIRHCRLDVFREQDSALSSPYAGPEQIKTQLLQDVEHAGVPYLSVSPRSREEGSLIIEHHFDGRDLDFYELPFALKAVSQRLWGGLVQLHTIKKGVHHIASHNGSRWADEVV</sequence>
<evidence type="ECO:0000313" key="2">
    <source>
        <dbReference type="EMBL" id="PSR30187.1"/>
    </source>
</evidence>
<reference evidence="2 3" key="1">
    <citation type="journal article" date="2014" name="BMC Genomics">
        <title>Comparison of environmental and isolate Sulfobacillus genomes reveals diverse carbon, sulfur, nitrogen, and hydrogen metabolisms.</title>
        <authorList>
            <person name="Justice N.B."/>
            <person name="Norman A."/>
            <person name="Brown C.T."/>
            <person name="Singh A."/>
            <person name="Thomas B.C."/>
            <person name="Banfield J.F."/>
        </authorList>
    </citation>
    <scope>NUCLEOTIDE SEQUENCE [LARGE SCALE GENOMIC DNA]</scope>
    <source>
        <strain evidence="2">AMDSBA1</strain>
    </source>
</reference>
<feature type="domain" description="SpoVR protein-like N-terminal" evidence="1">
    <location>
        <begin position="174"/>
        <end position="278"/>
    </location>
</feature>
<proteinExistence type="predicted"/>
<dbReference type="PANTHER" id="PTHR30029:SF2">
    <property type="entry name" value="STAGE V SPORULATION PROTEIN R"/>
    <property type="match status" value="1"/>
</dbReference>
<dbReference type="EMBL" id="PXYT01000012">
    <property type="protein sequence ID" value="PSR30187.1"/>
    <property type="molecule type" value="Genomic_DNA"/>
</dbReference>
<dbReference type="AlphaFoldDB" id="A0A2T2X6U3"/>
<evidence type="ECO:0000259" key="1">
    <source>
        <dbReference type="Pfam" id="PF04293"/>
    </source>
</evidence>
<dbReference type="InterPro" id="IPR007390">
    <property type="entry name" value="Spore_V_R"/>
</dbReference>
<dbReference type="Pfam" id="PF04293">
    <property type="entry name" value="SpoVR"/>
    <property type="match status" value="2"/>
</dbReference>
<comment type="caution">
    <text evidence="2">The sequence shown here is derived from an EMBL/GenBank/DDBJ whole genome shotgun (WGS) entry which is preliminary data.</text>
</comment>
<dbReference type="InterPro" id="IPR056174">
    <property type="entry name" value="SpoVR_N"/>
</dbReference>
<accession>A0A2T2X6U3</accession>
<dbReference type="PANTHER" id="PTHR30029">
    <property type="entry name" value="STAGE V SPORULATION PROTEIN R"/>
    <property type="match status" value="1"/>
</dbReference>
<gene>
    <name evidence="2" type="ORF">C7B43_06670</name>
</gene>
<name>A0A2T2X6U3_9FIRM</name>
<evidence type="ECO:0000313" key="3">
    <source>
        <dbReference type="Proteomes" id="UP000242699"/>
    </source>
</evidence>
<feature type="domain" description="SpoVR protein-like N-terminal" evidence="1">
    <location>
        <begin position="4"/>
        <end position="167"/>
    </location>
</feature>